<proteinExistence type="predicted"/>
<gene>
    <name evidence="2" type="ORF">ANCCEY_02845</name>
</gene>
<protein>
    <recommendedName>
        <fullName evidence="4">Ion transport domain-containing protein</fullName>
    </recommendedName>
</protein>
<organism evidence="2 3">
    <name type="scientific">Ancylostoma ceylanicum</name>
    <dbReference type="NCBI Taxonomy" id="53326"/>
    <lineage>
        <taxon>Eukaryota</taxon>
        <taxon>Metazoa</taxon>
        <taxon>Ecdysozoa</taxon>
        <taxon>Nematoda</taxon>
        <taxon>Chromadorea</taxon>
        <taxon>Rhabditida</taxon>
        <taxon>Rhabditina</taxon>
        <taxon>Rhabditomorpha</taxon>
        <taxon>Strongyloidea</taxon>
        <taxon>Ancylostomatidae</taxon>
        <taxon>Ancylostomatinae</taxon>
        <taxon>Ancylostoma</taxon>
    </lineage>
</organism>
<sequence length="137" mass="15839">MFLFTNKCYILMWVLLSFLWGAAYFFITFYLFAPTERFYNYARESVFMQLNNDINLMTFFCVFVYEVKDGITQVYLGSLVGLSLIVIMMVATFAVMIICGVKIANTLGRLQLSAKTRDIQQQLLRALIWQVGSECEA</sequence>
<feature type="transmembrane region" description="Helical" evidence="1">
    <location>
        <begin position="45"/>
        <end position="65"/>
    </location>
</feature>
<evidence type="ECO:0008006" key="4">
    <source>
        <dbReference type="Google" id="ProtNLM"/>
    </source>
</evidence>
<dbReference type="GO" id="GO:0005886">
    <property type="term" value="C:plasma membrane"/>
    <property type="evidence" value="ECO:0007669"/>
    <property type="project" value="TreeGrafter"/>
</dbReference>
<accession>A0A0D6MBW2</accession>
<evidence type="ECO:0000256" key="1">
    <source>
        <dbReference type="SAM" id="Phobius"/>
    </source>
</evidence>
<evidence type="ECO:0000313" key="3">
    <source>
        <dbReference type="Proteomes" id="UP000054495"/>
    </source>
</evidence>
<dbReference type="GO" id="GO:0038022">
    <property type="term" value="F:G protein-coupled olfactory receptor activity"/>
    <property type="evidence" value="ECO:0007669"/>
    <property type="project" value="TreeGrafter"/>
</dbReference>
<dbReference type="EMBL" id="KE124821">
    <property type="protein sequence ID" value="EPB78062.1"/>
    <property type="molecule type" value="Genomic_DNA"/>
</dbReference>
<dbReference type="InterPro" id="IPR019428">
    <property type="entry name" value="7TM_GPCR_serpentine_rcpt_Str"/>
</dbReference>
<keyword evidence="1" id="KW-0472">Membrane</keyword>
<dbReference type="GO" id="GO:0042048">
    <property type="term" value="P:olfactory behavior"/>
    <property type="evidence" value="ECO:0007669"/>
    <property type="project" value="TreeGrafter"/>
</dbReference>
<keyword evidence="1" id="KW-0812">Transmembrane</keyword>
<dbReference type="PANTHER" id="PTHR22943:SF248">
    <property type="entry name" value="SEVEN TM RECEPTOR"/>
    <property type="match status" value="1"/>
</dbReference>
<feature type="transmembrane region" description="Helical" evidence="1">
    <location>
        <begin position="77"/>
        <end position="101"/>
    </location>
</feature>
<dbReference type="AlphaFoldDB" id="A0A0D6MBW2"/>
<keyword evidence="3" id="KW-1185">Reference proteome</keyword>
<evidence type="ECO:0000313" key="2">
    <source>
        <dbReference type="EMBL" id="EPB78062.1"/>
    </source>
</evidence>
<keyword evidence="1" id="KW-1133">Transmembrane helix</keyword>
<dbReference type="Pfam" id="PF10326">
    <property type="entry name" value="7TM_GPCR_Str"/>
    <property type="match status" value="1"/>
</dbReference>
<dbReference type="Proteomes" id="UP000054495">
    <property type="component" value="Unassembled WGS sequence"/>
</dbReference>
<dbReference type="SUPFAM" id="SSF81321">
    <property type="entry name" value="Family A G protein-coupled receptor-like"/>
    <property type="match status" value="1"/>
</dbReference>
<reference evidence="2 3" key="1">
    <citation type="submission" date="2013-05" db="EMBL/GenBank/DDBJ databases">
        <title>Draft genome of the parasitic nematode Anyclostoma ceylanicum.</title>
        <authorList>
            <person name="Mitreva M."/>
        </authorList>
    </citation>
    <scope>NUCLEOTIDE SEQUENCE [LARGE SCALE GENOMIC DNA]</scope>
</reference>
<name>A0A0D6MBW2_9BILA</name>
<feature type="transmembrane region" description="Helical" evidence="1">
    <location>
        <begin position="12"/>
        <end position="33"/>
    </location>
</feature>
<dbReference type="PANTHER" id="PTHR22943">
    <property type="entry name" value="7-TRANSMEMBRANE DOMAIN RECEPTOR C.ELEGANS"/>
    <property type="match status" value="1"/>
</dbReference>